<dbReference type="PANTHER" id="PTHR14139">
    <property type="entry name" value="CALSYNTENIN"/>
    <property type="match status" value="1"/>
</dbReference>
<comment type="caution">
    <text evidence="3">The sequence shown here is derived from an EMBL/GenBank/DDBJ whole genome shotgun (WGS) entry which is preliminary data.</text>
</comment>
<feature type="compositionally biased region" description="Low complexity" evidence="1">
    <location>
        <begin position="76"/>
        <end position="86"/>
    </location>
</feature>
<dbReference type="Gene3D" id="2.60.40.1200">
    <property type="match status" value="1"/>
</dbReference>
<evidence type="ECO:0000313" key="4">
    <source>
        <dbReference type="Proteomes" id="UP000252558"/>
    </source>
</evidence>
<evidence type="ECO:0000313" key="3">
    <source>
        <dbReference type="EMBL" id="RCU49513.1"/>
    </source>
</evidence>
<gene>
    <name evidence="3" type="ORF">DU002_11380</name>
</gene>
<feature type="compositionally biased region" description="Polar residues" evidence="1">
    <location>
        <begin position="230"/>
        <end position="240"/>
    </location>
</feature>
<feature type="region of interest" description="Disordered" evidence="1">
    <location>
        <begin position="1"/>
        <end position="169"/>
    </location>
</feature>
<dbReference type="InterPro" id="IPR041690">
    <property type="entry name" value="Cadherin_5"/>
</dbReference>
<dbReference type="InterPro" id="IPR049826">
    <property type="entry name" value="Ig-like_ice"/>
</dbReference>
<dbReference type="EMBL" id="QPID01000006">
    <property type="protein sequence ID" value="RCU49513.1"/>
    <property type="molecule type" value="Genomic_DNA"/>
</dbReference>
<dbReference type="Pfam" id="PF17892">
    <property type="entry name" value="Cadherin_5"/>
    <property type="match status" value="3"/>
</dbReference>
<feature type="compositionally biased region" description="Polar residues" evidence="1">
    <location>
        <begin position="126"/>
        <end position="135"/>
    </location>
</feature>
<dbReference type="GO" id="GO:0005509">
    <property type="term" value="F:calcium ion binding"/>
    <property type="evidence" value="ECO:0007669"/>
    <property type="project" value="InterPro"/>
</dbReference>
<dbReference type="NCBIfam" id="NF012211">
    <property type="entry name" value="tand_rpt_95"/>
    <property type="match status" value="3"/>
</dbReference>
<dbReference type="GO" id="GO:0016020">
    <property type="term" value="C:membrane"/>
    <property type="evidence" value="ECO:0007669"/>
    <property type="project" value="InterPro"/>
</dbReference>
<reference evidence="3 4" key="1">
    <citation type="submission" date="2018-07" db="EMBL/GenBank/DDBJ databases">
        <title>Corallincola holothuriorum sp. nov., a new facultative anaerobe isolated from sea cucumber Apostichopus japonicus.</title>
        <authorList>
            <person name="Xia H."/>
        </authorList>
    </citation>
    <scope>NUCLEOTIDE SEQUENCE [LARGE SCALE GENOMIC DNA]</scope>
    <source>
        <strain evidence="3 4">C4</strain>
    </source>
</reference>
<dbReference type="Proteomes" id="UP000252558">
    <property type="component" value="Unassembled WGS sequence"/>
</dbReference>
<dbReference type="Gene3D" id="2.60.40.3440">
    <property type="match status" value="2"/>
</dbReference>
<accession>A0A368NI11</accession>
<dbReference type="OrthoDB" id="5904383at2"/>
<feature type="region of interest" description="Disordered" evidence="1">
    <location>
        <begin position="2929"/>
        <end position="2953"/>
    </location>
</feature>
<dbReference type="RefSeq" id="WP_114338508.1">
    <property type="nucleotide sequence ID" value="NZ_QPID01000006.1"/>
</dbReference>
<dbReference type="Pfam" id="PF17963">
    <property type="entry name" value="Big_9"/>
    <property type="match status" value="2"/>
</dbReference>
<dbReference type="NCBIfam" id="NF033510">
    <property type="entry name" value="Ca_tandemer"/>
    <property type="match status" value="2"/>
</dbReference>
<feature type="compositionally biased region" description="Basic residues" evidence="1">
    <location>
        <begin position="33"/>
        <end position="43"/>
    </location>
</feature>
<protein>
    <submittedName>
        <fullName evidence="3">Tandem-95 repeat protein</fullName>
    </submittedName>
</protein>
<feature type="domain" description="Cadherin" evidence="2">
    <location>
        <begin position="1915"/>
        <end position="2021"/>
    </location>
</feature>
<dbReference type="InterPro" id="IPR040853">
    <property type="entry name" value="RapA2_cadherin-like"/>
</dbReference>
<dbReference type="InterPro" id="IPR002126">
    <property type="entry name" value="Cadherin-like_dom"/>
</dbReference>
<dbReference type="PROSITE" id="PS50268">
    <property type="entry name" value="CADHERIN_2"/>
    <property type="match status" value="1"/>
</dbReference>
<dbReference type="InterPro" id="IPR013783">
    <property type="entry name" value="Ig-like_fold"/>
</dbReference>
<evidence type="ECO:0000256" key="1">
    <source>
        <dbReference type="SAM" id="MobiDB-lite"/>
    </source>
</evidence>
<organism evidence="3 4">
    <name type="scientific">Corallincola holothuriorum</name>
    <dbReference type="NCBI Taxonomy" id="2282215"/>
    <lineage>
        <taxon>Bacteria</taxon>
        <taxon>Pseudomonadati</taxon>
        <taxon>Pseudomonadota</taxon>
        <taxon>Gammaproteobacteria</taxon>
        <taxon>Alteromonadales</taxon>
        <taxon>Psychromonadaceae</taxon>
        <taxon>Corallincola</taxon>
    </lineage>
</organism>
<feature type="compositionally biased region" description="Polar residues" evidence="1">
    <location>
        <begin position="22"/>
        <end position="32"/>
    </location>
</feature>
<proteinExistence type="predicted"/>
<dbReference type="Gene3D" id="2.60.40.10">
    <property type="entry name" value="Immunoglobulins"/>
    <property type="match status" value="14"/>
</dbReference>
<feature type="compositionally biased region" description="Polar residues" evidence="1">
    <location>
        <begin position="104"/>
        <end position="119"/>
    </location>
</feature>
<dbReference type="Pfam" id="PF17803">
    <property type="entry name" value="Cadherin_4"/>
    <property type="match status" value="8"/>
</dbReference>
<feature type="compositionally biased region" description="Basic and acidic residues" evidence="1">
    <location>
        <begin position="1"/>
        <end position="10"/>
    </location>
</feature>
<feature type="region of interest" description="Disordered" evidence="1">
    <location>
        <begin position="192"/>
        <end position="261"/>
    </location>
</feature>
<sequence>MTKSDKDNKQPHTLGLSVPDANDQSQMEQTSLHGKKSTRKAFQKSKQIDKDVKRLKAKELRDKELKTTGDNEDLVAAKSKAAPVSSQNEQSAPEQLLEDPAEKQAQTNINIANVEQKAIQSRESEGGSEQQQSIDNAPEAPTKSSGTVRYHGTHGNIIPTDTHIPPVTTAPDISVAKTAQENNAATFIRQKTVKAPDNSGPHTNPPQGQATNTNTKEQMLGKGHIPPTDGHTSVTQTGSSSEKDPLGAPLIPSPAQHNSVISGVKSGSITEDKELTNGLLHTSGQLDVISPDTGQDRFTATSIQGHLGTLSINNQGHWIYTADNSQPTIQGLKSGESLTDTLLVHSVDGTEQKITVTINGTDDKAVIAGTATASLIEDKEVHNGLIRVDGALTITDADNGEAQFQATSLQGQFGTLSINQLGHWIYTADNSQSSIQGLKTGESLTDTLLVHSVDGTEQKITVTINGTDDKAEIAGTSTASLTEDKEIHNGLLRVDGALTVTDVDAGENQFQAEVLQGQFGTLSINNLGHWTYTADNSQPTIQGLKSRESLTDTLLVHSVDGTEQKISVTIDGTDDKAVIGGTATASLTEDKEVHSGQLRVDGALTVTDADSGQAQFTATSLQGQFGTLSINELGHWTYTADNSQTAIQGLKTGEALTDTLVVHSVDGTEQKITVTINGTDDKAVIAGTSTASLTEDKDVHVGQLRVDGALTITDSDNGQAQFSAETLQGQFGTLTINNLGHWTYTADNSQATIQGLTTGESVTDTLLVHSVDGTEQQVTVTINGTDDKAVIAGTATASLTEEKDVHQGQLRFDGALTVTDADNGQAQFTATSLQGQFGTLSINELGHWTYTAENSQATIQGLKTGESVTDTLVVHSVDGTSQQVSVTINGTDDKAVIAGTSTASLTEDKDVHGGQLRVDGALTITDADADQNQFAATSLQGQFGTLSINELGHWTYTADNSQATIQGLKNGESVTDTLIVHSVDGTEQKITVTINGTDDKAVIAGTATASLTEDKEVHNGLLRVDGALTVTDVDAGENQFQAGVLQGQFGTLSINQLGHWTYTADNSQTAIQGLKSGESLTDTLLVHSADGTEQKITVTINGSNDLPVISGVSSGNVIEQGENITGKANATGTLIATDLDSTDSIQWAISQPQGQGQFGNLSIDQQGNWRYQLDNSTGGTTDKLAAGQQQQETFWVTATDSSGVAVPHKVVVDVTGSNDKPIVTAWAQLAAGTEDKPVIIQIADLLRHASDIDTTDTLRVENLQASHGHLINNNDGSYTFTPDKDFNGEVRLSYNVVDGQGGNVSTQAKFDLAASPDNAVITDAQTNPNLRGVTEDRGYIDTHYKLNYNGQLNIQDPDAGEAKFDPNIGPQTNQGIGYDTKLGGHVVLMQNGHYTYTLDNRNIQHLAEGEAIKDSVVIRSADGTTHTIEMTVHGTNDRPTIAAQSHTVIEGGALIYGQMRGQDIDTGATLHYSTPKIDGLIFNTDGSYSFDPSNSSYQSLASGVTKTLTIPVTVTDEHNASSTQNLTISITGVNNAAVIGGVDTGDVIEGTAGRDMSPDYAQPGMSHLGNSPLYASGALTITDVDTDESAFDSHGVGYNYVGKYGDLLLREDGTWSYYADAGNIRGKGGHATNRGTAIDHLGKGETLTDTVTVYSKDGTSHDIVITIHGSNDRPYCSSEVQLNAGTEDTRQTITVAQLLQNTVDVDNNDAGLLSIENLHADHGSIKHNQDGSFTFTPEKDYNGQVHFTYDVKDAHGGITHTGASTSLTAVDDHTVFAGITTDFAKEDVDPGANSYGNFGGSRFAGTQWHQLTITDTDSKVDQIDIEFGGKTVTWQVGSPLDIQTNYGKFELTIYSHGPHKGELVWLYNGDNRNPSIQGLKEGESLHESITLVAPDGTRQALSVEIKGTEDHVIIDAPNHLGDVIEHQSTGAQVSGQLQAHDSDTHDSVSWAITQTAGKYGEFSVDTDGHWHYVVDESKAGVLGQGDKWNEHFTIEAISTDGSRITKTVTVVVHGSNDAPTVKSGLVLSQGSEDKQVILTQQDLLAHASDSDRNDQGWLRATHLTADHGTISTNADGSFTFTPEKDFNGDVHFSYDVTDRHGGVTHTSASTTLMAVNDAAHINGQSQASSNVNIFEDSATNRLTGLLALTDVDSGEANFVPQAHLLGQYGEINLEADGHWAYSLNNNLAATNALKAGQIVTDSFTFSSPDGTASHTINIQVHGHDDRPSLSLNEGEAQHSLDLFGGLNATGVSQLQFSTDGIHFSNRVPDGFMLARDGHTLQVDPAHNSYNHLANGIASTIDIKYQLQQSAGSNLQASQQQARVVITGTSDKPIIHSFSPHSPQNNGPVTGNLLQGATDVDDGAHLELHDVQYKDPVTQHYVTVQAGQTHNISGVGMIAISANGDYSFTPNNSFSGQVPSLIYRVTDTHGDYADNSQNTLSIHIDPYQPPIIAPLTVALANDTGSSATDLVTQDGTLSISGQTAGMQVEYSIDGGKNWSTQFSPIEGVNQLQVRQTDGAGHASAASSLSFTLDTQSPSPHISLDPVTADNVLNQTELSANLAVTGTVSSEVNVGDKVTLTLGARTYTGAVDANHQFSIDVPADQLGSHTNIMASITITDEAGNSATATDNHHYSIDTGASIRVNPISGDNIIEASEHHQTIDITGTVSGVEDGQTVTVSIGGHHYQAAVAHGAWSTSLTAAEVQALPGGTVDVTASVQDLAGNLASIHSPLFVGDSANPVPSLSFKAPPTPTGGGSIGSHISGDLVVPPLIQQLTPHLPSGGWAISDGKGHTSTSLHGQYGTLTIDPDTGHVDYVYSQAPAPGNKAAGGTHWAGQTVSEEHHDVFQVVYHDVHASNVDVKVNLDVTYVHGHSGHNQTSTHLVAMTVTPDTSVAPPPAAEMHDAPDDIQAFSASITEDESSFDHVVSDIGAADETPPAQPSHTHTAPISPSEASSPIDHYLQMVGISQTDITTASETPLATDLPDMAATQINQDAEMFDTQPTDAFENPLQDEHQHKLDDATMGEQPVDHLDNQVNDDELMHSALHNMHNQW</sequence>
<dbReference type="GO" id="GO:0007156">
    <property type="term" value="P:homophilic cell adhesion via plasma membrane adhesion molecules"/>
    <property type="evidence" value="ECO:0007669"/>
    <property type="project" value="InterPro"/>
</dbReference>
<feature type="compositionally biased region" description="Polar residues" evidence="1">
    <location>
        <begin position="200"/>
        <end position="217"/>
    </location>
</feature>
<keyword evidence="4" id="KW-1185">Reference proteome</keyword>
<evidence type="ECO:0000259" key="2">
    <source>
        <dbReference type="PROSITE" id="PS50268"/>
    </source>
</evidence>
<dbReference type="PANTHER" id="PTHR14139:SF2">
    <property type="entry name" value="CALSYNTENIN-1"/>
    <property type="match status" value="1"/>
</dbReference>
<dbReference type="NCBIfam" id="NF012196">
    <property type="entry name" value="Ig_like_ice"/>
    <property type="match status" value="2"/>
</dbReference>
<feature type="compositionally biased region" description="Basic and acidic residues" evidence="1">
    <location>
        <begin position="46"/>
        <end position="69"/>
    </location>
</feature>
<dbReference type="NCBIfam" id="TIGR01965">
    <property type="entry name" value="VCBS_repeat"/>
    <property type="match status" value="15"/>
</dbReference>
<dbReference type="InterPro" id="IPR010221">
    <property type="entry name" value="VCBS_dom"/>
</dbReference>
<name>A0A368NI11_9GAMM</name>
<feature type="compositionally biased region" description="Low complexity" evidence="1">
    <location>
        <begin position="2944"/>
        <end position="2953"/>
    </location>
</feature>